<name>A0A8C5T0E8_LATLA</name>
<dbReference type="AlphaFoldDB" id="A0A8C5T0E8"/>
<evidence type="ECO:0000256" key="4">
    <source>
        <dbReference type="PROSITE-ProRule" id="PRU00175"/>
    </source>
</evidence>
<dbReference type="PANTHER" id="PTHR46569:SF1">
    <property type="entry name" value="E3 UBIQUITIN-PROTEIN LIGASE RFWD3-RELATED"/>
    <property type="match status" value="1"/>
</dbReference>
<proteinExistence type="predicted"/>
<evidence type="ECO:0000259" key="5">
    <source>
        <dbReference type="PROSITE" id="PS50089"/>
    </source>
</evidence>
<dbReference type="GeneTree" id="ENSGT00390000007696"/>
<dbReference type="InterPro" id="IPR001841">
    <property type="entry name" value="Znf_RING"/>
</dbReference>
<protein>
    <recommendedName>
        <fullName evidence="5">RING-type domain-containing protein</fullName>
    </recommendedName>
</protein>
<keyword evidence="1" id="KW-0479">Metal-binding</keyword>
<dbReference type="GO" id="GO:0016567">
    <property type="term" value="P:protein ubiquitination"/>
    <property type="evidence" value="ECO:0007669"/>
    <property type="project" value="TreeGrafter"/>
</dbReference>
<dbReference type="GO" id="GO:0090734">
    <property type="term" value="C:site of DNA damage"/>
    <property type="evidence" value="ECO:0007669"/>
    <property type="project" value="TreeGrafter"/>
</dbReference>
<dbReference type="GO" id="GO:0031297">
    <property type="term" value="P:replication fork processing"/>
    <property type="evidence" value="ECO:0007669"/>
    <property type="project" value="TreeGrafter"/>
</dbReference>
<dbReference type="PANTHER" id="PTHR46569">
    <property type="entry name" value="E3 UBIQUITIN-PROTEIN LIGASE TRAIP"/>
    <property type="match status" value="1"/>
</dbReference>
<dbReference type="GO" id="GO:0008270">
    <property type="term" value="F:zinc ion binding"/>
    <property type="evidence" value="ECO:0007669"/>
    <property type="project" value="UniProtKB-KW"/>
</dbReference>
<feature type="domain" description="RING-type" evidence="5">
    <location>
        <begin position="7"/>
        <end position="50"/>
    </location>
</feature>
<dbReference type="SMART" id="SM00184">
    <property type="entry name" value="RING"/>
    <property type="match status" value="1"/>
</dbReference>
<keyword evidence="3" id="KW-0862">Zinc</keyword>
<reference evidence="6" key="2">
    <citation type="submission" date="2025-09" db="UniProtKB">
        <authorList>
            <consortium name="Ensembl"/>
        </authorList>
    </citation>
    <scope>IDENTIFICATION</scope>
</reference>
<accession>A0A8C5T0E8</accession>
<evidence type="ECO:0000256" key="3">
    <source>
        <dbReference type="ARBA" id="ARBA00022833"/>
    </source>
</evidence>
<dbReference type="GO" id="GO:0061630">
    <property type="term" value="F:ubiquitin protein ligase activity"/>
    <property type="evidence" value="ECO:0007669"/>
    <property type="project" value="TreeGrafter"/>
</dbReference>
<dbReference type="SUPFAM" id="SSF57850">
    <property type="entry name" value="RING/U-box"/>
    <property type="match status" value="1"/>
</dbReference>
<sequence length="107" mass="12212">MPIRAHCTICSDFFDNKTDVAAIHCGHTFHHLCLIQWFDTAPNRTCPQCRIQVGKRHIINKLFFDVALEEQSELDAESLQVGKLDLPCKSLYLLQVVPFRDQNGGSR</sequence>
<dbReference type="InterPro" id="IPR013083">
    <property type="entry name" value="Znf_RING/FYVE/PHD"/>
</dbReference>
<keyword evidence="7" id="KW-1185">Reference proteome</keyword>
<dbReference type="InterPro" id="IPR052639">
    <property type="entry name" value="TRAIP_ubiq-protein_ligase"/>
</dbReference>
<keyword evidence="2 4" id="KW-0863">Zinc-finger</keyword>
<evidence type="ECO:0000313" key="6">
    <source>
        <dbReference type="Ensembl" id="ENSLLTP00000024605.1"/>
    </source>
</evidence>
<dbReference type="Proteomes" id="UP000694406">
    <property type="component" value="Unplaced"/>
</dbReference>
<reference evidence="6" key="1">
    <citation type="submission" date="2025-08" db="UniProtKB">
        <authorList>
            <consortium name="Ensembl"/>
        </authorList>
    </citation>
    <scope>IDENTIFICATION</scope>
</reference>
<organism evidence="6 7">
    <name type="scientific">Laticauda laticaudata</name>
    <name type="common">Blue-ringed sea krait</name>
    <name type="synonym">Blue-lipped sea krait</name>
    <dbReference type="NCBI Taxonomy" id="8630"/>
    <lineage>
        <taxon>Eukaryota</taxon>
        <taxon>Metazoa</taxon>
        <taxon>Chordata</taxon>
        <taxon>Craniata</taxon>
        <taxon>Vertebrata</taxon>
        <taxon>Euteleostomi</taxon>
        <taxon>Lepidosauria</taxon>
        <taxon>Squamata</taxon>
        <taxon>Bifurcata</taxon>
        <taxon>Unidentata</taxon>
        <taxon>Episquamata</taxon>
        <taxon>Toxicofera</taxon>
        <taxon>Serpentes</taxon>
        <taxon>Colubroidea</taxon>
        <taxon>Elapidae</taxon>
        <taxon>Laticaudinae</taxon>
        <taxon>Laticauda</taxon>
    </lineage>
</organism>
<evidence type="ECO:0000256" key="2">
    <source>
        <dbReference type="ARBA" id="ARBA00022771"/>
    </source>
</evidence>
<dbReference type="Pfam" id="PF13639">
    <property type="entry name" value="zf-RING_2"/>
    <property type="match status" value="1"/>
</dbReference>
<dbReference type="Ensembl" id="ENSLLTT00000025503.1">
    <property type="protein sequence ID" value="ENSLLTP00000024605.1"/>
    <property type="gene ID" value="ENSLLTG00000018094.1"/>
</dbReference>
<dbReference type="GO" id="GO:0005634">
    <property type="term" value="C:nucleus"/>
    <property type="evidence" value="ECO:0007669"/>
    <property type="project" value="TreeGrafter"/>
</dbReference>
<evidence type="ECO:0000313" key="7">
    <source>
        <dbReference type="Proteomes" id="UP000694406"/>
    </source>
</evidence>
<dbReference type="PROSITE" id="PS50089">
    <property type="entry name" value="ZF_RING_2"/>
    <property type="match status" value="1"/>
</dbReference>
<dbReference type="Gene3D" id="3.30.40.10">
    <property type="entry name" value="Zinc/RING finger domain, C3HC4 (zinc finger)"/>
    <property type="match status" value="1"/>
</dbReference>
<evidence type="ECO:0000256" key="1">
    <source>
        <dbReference type="ARBA" id="ARBA00022723"/>
    </source>
</evidence>